<reference evidence="5" key="1">
    <citation type="submission" date="2016-11" db="EMBL/GenBank/DDBJ databases">
        <authorList>
            <person name="Varghese N."/>
            <person name="Submissions S."/>
        </authorList>
    </citation>
    <scope>NUCLEOTIDE SEQUENCE [LARGE SCALE GENOMIC DNA]</scope>
    <source>
        <strain evidence="5">DSM 24579</strain>
    </source>
</reference>
<protein>
    <submittedName>
        <fullName evidence="4">Putative membrane protein</fullName>
    </submittedName>
</protein>
<feature type="transmembrane region" description="Helical" evidence="2">
    <location>
        <begin position="6"/>
        <end position="25"/>
    </location>
</feature>
<accession>A0A1M5BKR2</accession>
<name>A0A1M5BKR2_SALEC</name>
<dbReference type="EMBL" id="FQVT01000001">
    <property type="protein sequence ID" value="SHF42792.1"/>
    <property type="molecule type" value="Genomic_DNA"/>
</dbReference>
<feature type="domain" description="SHOCT" evidence="3">
    <location>
        <begin position="35"/>
        <end position="58"/>
    </location>
</feature>
<organism evidence="4 5">
    <name type="scientific">Salegentibacter echinorum</name>
    <dbReference type="NCBI Taxonomy" id="1073325"/>
    <lineage>
        <taxon>Bacteria</taxon>
        <taxon>Pseudomonadati</taxon>
        <taxon>Bacteroidota</taxon>
        <taxon>Flavobacteriia</taxon>
        <taxon>Flavobacteriales</taxon>
        <taxon>Flavobacteriaceae</taxon>
        <taxon>Salegentibacter</taxon>
    </lineage>
</organism>
<dbReference type="AlphaFoldDB" id="A0A1M5BKR2"/>
<evidence type="ECO:0000259" key="3">
    <source>
        <dbReference type="Pfam" id="PF09851"/>
    </source>
</evidence>
<evidence type="ECO:0000313" key="5">
    <source>
        <dbReference type="Proteomes" id="UP000183945"/>
    </source>
</evidence>
<evidence type="ECO:0000256" key="1">
    <source>
        <dbReference type="SAM" id="Coils"/>
    </source>
</evidence>
<feature type="coiled-coil region" evidence="1">
    <location>
        <begin position="36"/>
        <end position="63"/>
    </location>
</feature>
<sequence length="63" mass="7453">MMMFWWIVIGVIVVAAVFLPLSSWLGKNQKIDDSPIQILEKRYAKGEISKEEFEEQKNNLKRR</sequence>
<keyword evidence="1" id="KW-0175">Coiled coil</keyword>
<keyword evidence="5" id="KW-1185">Reference proteome</keyword>
<dbReference type="RefSeq" id="WP_072875632.1">
    <property type="nucleotide sequence ID" value="NZ_FQVT01000001.1"/>
</dbReference>
<dbReference type="STRING" id="1073325.SAMN05444483_10167"/>
<evidence type="ECO:0000313" key="4">
    <source>
        <dbReference type="EMBL" id="SHF42792.1"/>
    </source>
</evidence>
<dbReference type="Proteomes" id="UP000183945">
    <property type="component" value="Unassembled WGS sequence"/>
</dbReference>
<keyword evidence="2" id="KW-0472">Membrane</keyword>
<dbReference type="InterPro" id="IPR018649">
    <property type="entry name" value="SHOCT"/>
</dbReference>
<proteinExistence type="predicted"/>
<evidence type="ECO:0000256" key="2">
    <source>
        <dbReference type="SAM" id="Phobius"/>
    </source>
</evidence>
<gene>
    <name evidence="4" type="ORF">SAMN05444483_10167</name>
</gene>
<dbReference type="Pfam" id="PF09851">
    <property type="entry name" value="SHOCT"/>
    <property type="match status" value="1"/>
</dbReference>
<dbReference type="OrthoDB" id="5421551at2"/>
<keyword evidence="2" id="KW-0812">Transmembrane</keyword>
<keyword evidence="2" id="KW-1133">Transmembrane helix</keyword>